<dbReference type="Proteomes" id="UP001295684">
    <property type="component" value="Unassembled WGS sequence"/>
</dbReference>
<dbReference type="EMBL" id="CAMPGE010012699">
    <property type="protein sequence ID" value="CAI2371461.1"/>
    <property type="molecule type" value="Genomic_DNA"/>
</dbReference>
<reference evidence="1" key="1">
    <citation type="submission" date="2023-07" db="EMBL/GenBank/DDBJ databases">
        <authorList>
            <consortium name="AG Swart"/>
            <person name="Singh M."/>
            <person name="Singh A."/>
            <person name="Seah K."/>
            <person name="Emmerich C."/>
        </authorList>
    </citation>
    <scope>NUCLEOTIDE SEQUENCE</scope>
    <source>
        <strain evidence="1">DP1</strain>
    </source>
</reference>
<protein>
    <submittedName>
        <fullName evidence="1">Uncharacterized protein</fullName>
    </submittedName>
</protein>
<sequence>MIPTLSLPHLVKSSKAKVLCKVKDPSRFLYTLDIDDTTNKSMTGLVTSKAHKLSMKYRFQNRHKAYQSSMGGSKLSTTGVEEVNDLSQIKLPPLSKASATPVATRGTKILNFQREELAKESAIDRSFSELKEIKLRTPIKISNKLKKVTKELNKEPLKPEIQKPEIQKPIKFRNANTQTSSEQVVVKKVTIRPKKVPKINYLTAYLDSLVEDYKLSRRKISRKTKKRRIKPALPKFS</sequence>
<name>A0AAD1UP23_EUPCR</name>
<evidence type="ECO:0000313" key="2">
    <source>
        <dbReference type="Proteomes" id="UP001295684"/>
    </source>
</evidence>
<proteinExistence type="predicted"/>
<keyword evidence="2" id="KW-1185">Reference proteome</keyword>
<evidence type="ECO:0000313" key="1">
    <source>
        <dbReference type="EMBL" id="CAI2371461.1"/>
    </source>
</evidence>
<organism evidence="1 2">
    <name type="scientific">Euplotes crassus</name>
    <dbReference type="NCBI Taxonomy" id="5936"/>
    <lineage>
        <taxon>Eukaryota</taxon>
        <taxon>Sar</taxon>
        <taxon>Alveolata</taxon>
        <taxon>Ciliophora</taxon>
        <taxon>Intramacronucleata</taxon>
        <taxon>Spirotrichea</taxon>
        <taxon>Hypotrichia</taxon>
        <taxon>Euplotida</taxon>
        <taxon>Euplotidae</taxon>
        <taxon>Moneuplotes</taxon>
    </lineage>
</organism>
<dbReference type="AlphaFoldDB" id="A0AAD1UP23"/>
<accession>A0AAD1UP23</accession>
<comment type="caution">
    <text evidence="1">The sequence shown here is derived from an EMBL/GenBank/DDBJ whole genome shotgun (WGS) entry which is preliminary data.</text>
</comment>
<gene>
    <name evidence="1" type="ORF">ECRASSUSDP1_LOCUS12784</name>
</gene>